<feature type="transmembrane region" description="Helical" evidence="8">
    <location>
        <begin position="92"/>
        <end position="113"/>
    </location>
</feature>
<feature type="transmembrane region" description="Helical" evidence="8">
    <location>
        <begin position="418"/>
        <end position="441"/>
    </location>
</feature>
<name>A0A0P9ANS9_DROAN</name>
<feature type="domain" description="Major facilitator superfamily (MFS) profile" evidence="9">
    <location>
        <begin position="49"/>
        <end position="476"/>
    </location>
</feature>
<feature type="transmembrane region" description="Helical" evidence="8">
    <location>
        <begin position="290"/>
        <end position="311"/>
    </location>
</feature>
<feature type="transmembrane region" description="Helical" evidence="8">
    <location>
        <begin position="177"/>
        <end position="196"/>
    </location>
</feature>
<dbReference type="PANTHER" id="PTHR48021">
    <property type="match status" value="1"/>
</dbReference>
<keyword evidence="5 8" id="KW-0812">Transmembrane</keyword>
<dbReference type="Proteomes" id="UP000007801">
    <property type="component" value="Unassembled WGS sequence"/>
</dbReference>
<dbReference type="PROSITE" id="PS00216">
    <property type="entry name" value="SUGAR_TRANSPORT_1"/>
    <property type="match status" value="1"/>
</dbReference>
<evidence type="ECO:0000256" key="1">
    <source>
        <dbReference type="ARBA" id="ARBA00004651"/>
    </source>
</evidence>
<dbReference type="InterPro" id="IPR005828">
    <property type="entry name" value="MFS_sugar_transport-like"/>
</dbReference>
<evidence type="ECO:0000256" key="8">
    <source>
        <dbReference type="SAM" id="Phobius"/>
    </source>
</evidence>
<dbReference type="EMBL" id="CH902617">
    <property type="protein sequence ID" value="KPU79371.1"/>
    <property type="molecule type" value="Genomic_DNA"/>
</dbReference>
<dbReference type="InterPro" id="IPR020846">
    <property type="entry name" value="MFS_dom"/>
</dbReference>
<reference evidence="10 11" key="1">
    <citation type="journal article" date="2007" name="Nature">
        <title>Evolution of genes and genomes on the Drosophila phylogeny.</title>
        <authorList>
            <consortium name="Drosophila 12 Genomes Consortium"/>
            <person name="Clark A.G."/>
            <person name="Eisen M.B."/>
            <person name="Smith D.R."/>
            <person name="Bergman C.M."/>
            <person name="Oliver B."/>
            <person name="Markow T.A."/>
            <person name="Kaufman T.C."/>
            <person name="Kellis M."/>
            <person name="Gelbart W."/>
            <person name="Iyer V.N."/>
            <person name="Pollard D.A."/>
            <person name="Sackton T.B."/>
            <person name="Larracuente A.M."/>
            <person name="Singh N.D."/>
            <person name="Abad J.P."/>
            <person name="Abt D.N."/>
            <person name="Adryan B."/>
            <person name="Aguade M."/>
            <person name="Akashi H."/>
            <person name="Anderson W.W."/>
            <person name="Aquadro C.F."/>
            <person name="Ardell D.H."/>
            <person name="Arguello R."/>
            <person name="Artieri C.G."/>
            <person name="Barbash D.A."/>
            <person name="Barker D."/>
            <person name="Barsanti P."/>
            <person name="Batterham P."/>
            <person name="Batzoglou S."/>
            <person name="Begun D."/>
            <person name="Bhutkar A."/>
            <person name="Blanco E."/>
            <person name="Bosak S.A."/>
            <person name="Bradley R.K."/>
            <person name="Brand A.D."/>
            <person name="Brent M.R."/>
            <person name="Brooks A.N."/>
            <person name="Brown R.H."/>
            <person name="Butlin R.K."/>
            <person name="Caggese C."/>
            <person name="Calvi B.R."/>
            <person name="Bernardo de Carvalho A."/>
            <person name="Caspi A."/>
            <person name="Castrezana S."/>
            <person name="Celniker S.E."/>
            <person name="Chang J.L."/>
            <person name="Chapple C."/>
            <person name="Chatterji S."/>
            <person name="Chinwalla A."/>
            <person name="Civetta A."/>
            <person name="Clifton S.W."/>
            <person name="Comeron J.M."/>
            <person name="Costello J.C."/>
            <person name="Coyne J.A."/>
            <person name="Daub J."/>
            <person name="David R.G."/>
            <person name="Delcher A.L."/>
            <person name="Delehaunty K."/>
            <person name="Do C.B."/>
            <person name="Ebling H."/>
            <person name="Edwards K."/>
            <person name="Eickbush T."/>
            <person name="Evans J.D."/>
            <person name="Filipski A."/>
            <person name="Findeiss S."/>
            <person name="Freyhult E."/>
            <person name="Fulton L."/>
            <person name="Fulton R."/>
            <person name="Garcia A.C."/>
            <person name="Gardiner A."/>
            <person name="Garfield D.A."/>
            <person name="Garvin B.E."/>
            <person name="Gibson G."/>
            <person name="Gilbert D."/>
            <person name="Gnerre S."/>
            <person name="Godfrey J."/>
            <person name="Good R."/>
            <person name="Gotea V."/>
            <person name="Gravely B."/>
            <person name="Greenberg A.J."/>
            <person name="Griffiths-Jones S."/>
            <person name="Gross S."/>
            <person name="Guigo R."/>
            <person name="Gustafson E.A."/>
            <person name="Haerty W."/>
            <person name="Hahn M.W."/>
            <person name="Halligan D.L."/>
            <person name="Halpern A.L."/>
            <person name="Halter G.M."/>
            <person name="Han M.V."/>
            <person name="Heger A."/>
            <person name="Hillier L."/>
            <person name="Hinrichs A.S."/>
            <person name="Holmes I."/>
            <person name="Hoskins R.A."/>
            <person name="Hubisz M.J."/>
            <person name="Hultmark D."/>
            <person name="Huntley M.A."/>
            <person name="Jaffe D.B."/>
            <person name="Jagadeeshan S."/>
            <person name="Jeck W.R."/>
            <person name="Johnson J."/>
            <person name="Jones C.D."/>
            <person name="Jordan W.C."/>
            <person name="Karpen G.H."/>
            <person name="Kataoka E."/>
            <person name="Keightley P.D."/>
            <person name="Kheradpour P."/>
            <person name="Kirkness E.F."/>
            <person name="Koerich L.B."/>
            <person name="Kristiansen K."/>
            <person name="Kudrna D."/>
            <person name="Kulathinal R.J."/>
            <person name="Kumar S."/>
            <person name="Kwok R."/>
            <person name="Lander E."/>
            <person name="Langley C.H."/>
            <person name="Lapoint R."/>
            <person name="Lazzaro B.P."/>
            <person name="Lee S.J."/>
            <person name="Levesque L."/>
            <person name="Li R."/>
            <person name="Lin C.F."/>
            <person name="Lin M.F."/>
            <person name="Lindblad-Toh K."/>
            <person name="Llopart A."/>
            <person name="Long M."/>
            <person name="Low L."/>
            <person name="Lozovsky E."/>
            <person name="Lu J."/>
            <person name="Luo M."/>
            <person name="Machado C.A."/>
            <person name="Makalowski W."/>
            <person name="Marzo M."/>
            <person name="Matsuda M."/>
            <person name="Matzkin L."/>
            <person name="McAllister B."/>
            <person name="McBride C.S."/>
            <person name="McKernan B."/>
            <person name="McKernan K."/>
            <person name="Mendez-Lago M."/>
            <person name="Minx P."/>
            <person name="Mollenhauer M.U."/>
            <person name="Montooth K."/>
            <person name="Mount S.M."/>
            <person name="Mu X."/>
            <person name="Myers E."/>
            <person name="Negre B."/>
            <person name="Newfeld S."/>
            <person name="Nielsen R."/>
            <person name="Noor M.A."/>
            <person name="O'Grady P."/>
            <person name="Pachter L."/>
            <person name="Papaceit M."/>
            <person name="Parisi M.J."/>
            <person name="Parisi M."/>
            <person name="Parts L."/>
            <person name="Pedersen J.S."/>
            <person name="Pesole G."/>
            <person name="Phillippy A.M."/>
            <person name="Ponting C.P."/>
            <person name="Pop M."/>
            <person name="Porcelli D."/>
            <person name="Powell J.R."/>
            <person name="Prohaska S."/>
            <person name="Pruitt K."/>
            <person name="Puig M."/>
            <person name="Quesneville H."/>
            <person name="Ram K.R."/>
            <person name="Rand D."/>
            <person name="Rasmussen M.D."/>
            <person name="Reed L.K."/>
            <person name="Reenan R."/>
            <person name="Reily A."/>
            <person name="Remington K.A."/>
            <person name="Rieger T.T."/>
            <person name="Ritchie M.G."/>
            <person name="Robin C."/>
            <person name="Rogers Y.H."/>
            <person name="Rohde C."/>
            <person name="Rozas J."/>
            <person name="Rubenfield M.J."/>
            <person name="Ruiz A."/>
            <person name="Russo S."/>
            <person name="Salzberg S.L."/>
            <person name="Sanchez-Gracia A."/>
            <person name="Saranga D.J."/>
            <person name="Sato H."/>
            <person name="Schaeffer S.W."/>
            <person name="Schatz M.C."/>
            <person name="Schlenke T."/>
            <person name="Schwartz R."/>
            <person name="Segarra C."/>
            <person name="Singh R.S."/>
            <person name="Sirot L."/>
            <person name="Sirota M."/>
            <person name="Sisneros N.B."/>
            <person name="Smith C.D."/>
            <person name="Smith T.F."/>
            <person name="Spieth J."/>
            <person name="Stage D.E."/>
            <person name="Stark A."/>
            <person name="Stephan W."/>
            <person name="Strausberg R.L."/>
            <person name="Strempel S."/>
            <person name="Sturgill D."/>
            <person name="Sutton G."/>
            <person name="Sutton G.G."/>
            <person name="Tao W."/>
            <person name="Teichmann S."/>
            <person name="Tobari Y.N."/>
            <person name="Tomimura Y."/>
            <person name="Tsolas J.M."/>
            <person name="Valente V.L."/>
            <person name="Venter E."/>
            <person name="Venter J.C."/>
            <person name="Vicario S."/>
            <person name="Vieira F.G."/>
            <person name="Vilella A.J."/>
            <person name="Villasante A."/>
            <person name="Walenz B."/>
            <person name="Wang J."/>
            <person name="Wasserman M."/>
            <person name="Watts T."/>
            <person name="Wilson D."/>
            <person name="Wilson R.K."/>
            <person name="Wing R.A."/>
            <person name="Wolfner M.F."/>
            <person name="Wong A."/>
            <person name="Wong G.K."/>
            <person name="Wu C.I."/>
            <person name="Wu G."/>
            <person name="Yamamoto D."/>
            <person name="Yang H.P."/>
            <person name="Yang S.P."/>
            <person name="Yorke J.A."/>
            <person name="Yoshida K."/>
            <person name="Zdobnov E."/>
            <person name="Zhang P."/>
            <person name="Zhang Y."/>
            <person name="Zimin A.V."/>
            <person name="Baldwin J."/>
            <person name="Abdouelleil A."/>
            <person name="Abdulkadir J."/>
            <person name="Abebe A."/>
            <person name="Abera B."/>
            <person name="Abreu J."/>
            <person name="Acer S.C."/>
            <person name="Aftuck L."/>
            <person name="Alexander A."/>
            <person name="An P."/>
            <person name="Anderson E."/>
            <person name="Anderson S."/>
            <person name="Arachi H."/>
            <person name="Azer M."/>
            <person name="Bachantsang P."/>
            <person name="Barry A."/>
            <person name="Bayul T."/>
            <person name="Berlin A."/>
            <person name="Bessette D."/>
            <person name="Bloom T."/>
            <person name="Blye J."/>
            <person name="Boguslavskiy L."/>
            <person name="Bonnet C."/>
            <person name="Boukhgalter B."/>
            <person name="Bourzgui I."/>
            <person name="Brown A."/>
            <person name="Cahill P."/>
            <person name="Channer S."/>
            <person name="Cheshatsang Y."/>
            <person name="Chuda L."/>
            <person name="Citroen M."/>
            <person name="Collymore A."/>
            <person name="Cooke P."/>
            <person name="Costello M."/>
            <person name="D'Aco K."/>
            <person name="Daza R."/>
            <person name="De Haan G."/>
            <person name="DeGray S."/>
            <person name="DeMaso C."/>
            <person name="Dhargay N."/>
            <person name="Dooley K."/>
            <person name="Dooley E."/>
            <person name="Doricent M."/>
            <person name="Dorje P."/>
            <person name="Dorjee K."/>
            <person name="Dupes A."/>
            <person name="Elong R."/>
            <person name="Falk J."/>
            <person name="Farina A."/>
            <person name="Faro S."/>
            <person name="Ferguson D."/>
            <person name="Fisher S."/>
            <person name="Foley C.D."/>
            <person name="Franke A."/>
            <person name="Friedrich D."/>
            <person name="Gadbois L."/>
            <person name="Gearin G."/>
            <person name="Gearin C.R."/>
            <person name="Giannoukos G."/>
            <person name="Goode T."/>
            <person name="Graham J."/>
            <person name="Grandbois E."/>
            <person name="Grewal S."/>
            <person name="Gyaltsen K."/>
            <person name="Hafez N."/>
            <person name="Hagos B."/>
            <person name="Hall J."/>
            <person name="Henson C."/>
            <person name="Hollinger A."/>
            <person name="Honan T."/>
            <person name="Huard M.D."/>
            <person name="Hughes L."/>
            <person name="Hurhula B."/>
            <person name="Husby M.E."/>
            <person name="Kamat A."/>
            <person name="Kanga B."/>
            <person name="Kashin S."/>
            <person name="Khazanovich D."/>
            <person name="Kisner P."/>
            <person name="Lance K."/>
            <person name="Lara M."/>
            <person name="Lee W."/>
            <person name="Lennon N."/>
            <person name="Letendre F."/>
            <person name="LeVine R."/>
            <person name="Lipovsky A."/>
            <person name="Liu X."/>
            <person name="Liu J."/>
            <person name="Liu S."/>
            <person name="Lokyitsang T."/>
            <person name="Lokyitsang Y."/>
            <person name="Lubonja R."/>
            <person name="Lui A."/>
            <person name="MacDonald P."/>
            <person name="Magnisalis V."/>
            <person name="Maru K."/>
            <person name="Matthews C."/>
            <person name="McCusker W."/>
            <person name="McDonough S."/>
            <person name="Mehta T."/>
            <person name="Meldrim J."/>
            <person name="Meneus L."/>
            <person name="Mihai O."/>
            <person name="Mihalev A."/>
            <person name="Mihova T."/>
            <person name="Mittelman R."/>
            <person name="Mlenga V."/>
            <person name="Montmayeur A."/>
            <person name="Mulrain L."/>
            <person name="Navidi A."/>
            <person name="Naylor J."/>
            <person name="Negash T."/>
            <person name="Nguyen T."/>
            <person name="Nguyen N."/>
            <person name="Nicol R."/>
            <person name="Norbu C."/>
            <person name="Norbu N."/>
            <person name="Novod N."/>
            <person name="O'Neill B."/>
            <person name="Osman S."/>
            <person name="Markiewicz E."/>
            <person name="Oyono O.L."/>
            <person name="Patti C."/>
            <person name="Phunkhang P."/>
            <person name="Pierre F."/>
            <person name="Priest M."/>
            <person name="Raghuraman S."/>
            <person name="Rege F."/>
            <person name="Reyes R."/>
            <person name="Rise C."/>
            <person name="Rogov P."/>
            <person name="Ross K."/>
            <person name="Ryan E."/>
            <person name="Settipalli S."/>
            <person name="Shea T."/>
            <person name="Sherpa N."/>
            <person name="Shi L."/>
            <person name="Shih D."/>
            <person name="Sparrow T."/>
            <person name="Spaulding J."/>
            <person name="Stalker J."/>
            <person name="Stange-Thomann N."/>
            <person name="Stavropoulos S."/>
            <person name="Stone C."/>
            <person name="Strader C."/>
            <person name="Tesfaye S."/>
            <person name="Thomson T."/>
            <person name="Thoulutsang Y."/>
            <person name="Thoulutsang D."/>
            <person name="Topham K."/>
            <person name="Topping I."/>
            <person name="Tsamla T."/>
            <person name="Vassiliev H."/>
            <person name="Vo A."/>
            <person name="Wangchuk T."/>
            <person name="Wangdi T."/>
            <person name="Weiand M."/>
            <person name="Wilkinson J."/>
            <person name="Wilson A."/>
            <person name="Yadav S."/>
            <person name="Young G."/>
            <person name="Yu Q."/>
            <person name="Zembek L."/>
            <person name="Zhong D."/>
            <person name="Zimmer A."/>
            <person name="Zwirko Z."/>
            <person name="Jaffe D.B."/>
            <person name="Alvarez P."/>
            <person name="Brockman W."/>
            <person name="Butler J."/>
            <person name="Chin C."/>
            <person name="Gnerre S."/>
            <person name="Grabherr M."/>
            <person name="Kleber M."/>
            <person name="Mauceli E."/>
            <person name="MacCallum I."/>
        </authorList>
    </citation>
    <scope>NUCLEOTIDE SEQUENCE [LARGE SCALE GENOMIC DNA]</scope>
    <source>
        <strain evidence="11">Tucson 14024-0371.13</strain>
    </source>
</reference>
<dbReference type="AlphaFoldDB" id="A0A0P9ANS9"/>
<evidence type="ECO:0000256" key="2">
    <source>
        <dbReference type="ARBA" id="ARBA00022448"/>
    </source>
</evidence>
<dbReference type="PANTHER" id="PTHR48021:SF33">
    <property type="entry name" value="AT22075P-RELATED"/>
    <property type="match status" value="1"/>
</dbReference>
<dbReference type="Pfam" id="PF00083">
    <property type="entry name" value="Sugar_tr"/>
    <property type="match status" value="1"/>
</dbReference>
<evidence type="ECO:0000259" key="9">
    <source>
        <dbReference type="PROSITE" id="PS50850"/>
    </source>
</evidence>
<dbReference type="eggNOG" id="KOG0254">
    <property type="taxonomic scope" value="Eukaryota"/>
</dbReference>
<dbReference type="PROSITE" id="PS50850">
    <property type="entry name" value="MFS"/>
    <property type="match status" value="1"/>
</dbReference>
<dbReference type="GeneID" id="6500100"/>
<feature type="transmembrane region" description="Helical" evidence="8">
    <location>
        <begin position="202"/>
        <end position="223"/>
    </location>
</feature>
<dbReference type="SUPFAM" id="SSF103473">
    <property type="entry name" value="MFS general substrate transporter"/>
    <property type="match status" value="1"/>
</dbReference>
<feature type="transmembrane region" description="Helical" evidence="8">
    <location>
        <begin position="386"/>
        <end position="411"/>
    </location>
</feature>
<evidence type="ECO:0000313" key="10">
    <source>
        <dbReference type="EMBL" id="KPU79371.1"/>
    </source>
</evidence>
<evidence type="ECO:0000256" key="3">
    <source>
        <dbReference type="ARBA" id="ARBA00022475"/>
    </source>
</evidence>
<keyword evidence="3" id="KW-1003">Cell membrane</keyword>
<evidence type="ECO:0000256" key="5">
    <source>
        <dbReference type="ARBA" id="ARBA00022692"/>
    </source>
</evidence>
<evidence type="ECO:0000256" key="6">
    <source>
        <dbReference type="ARBA" id="ARBA00022989"/>
    </source>
</evidence>
<evidence type="ECO:0000256" key="4">
    <source>
        <dbReference type="ARBA" id="ARBA00022597"/>
    </source>
</evidence>
<feature type="transmembrane region" description="Helical" evidence="8">
    <location>
        <begin position="120"/>
        <end position="139"/>
    </location>
</feature>
<sequence>MTEEEFDSPFTFFQNLSCLLKIQVQKRDNFKIIEYVRLAPMPLANHSHIGEYVSIMTLSHGIALGWLSPIAAHLASDKTPLEEKLNVYQASWVGSLIAIGAFFSNIFTGIPLYYCGRKPVMYFLAFPHAIHWILIYFATSVTYLYVARFLAGMTGGSILIVFPIFVSEIADTNIRGALTSTIICATSTGVLLGFTLGHFLDYSVLPCIMLLLPLIYLASITFLPETPLFLIRAGKTEKAEKSFYFYKNLSDEDAETKKQFKEFEEGHSIVVEQVSVSDYCNKEAWKAYGLIYVLLFTHQMSGNFAIITYATTIFKHLNNDFHVNLSAIGLGVSQLLGMMIAIVLVDRVGRRILLLSSMAGMAAGELTIVCLKYFASMQFLKEHGWFGLVTMCLISLIAGIGVGSLTFLVVVELLPHKIISIGCSMCMVQLSIFAFMTLKIYPVMIEEHGLGPTMLMSASVLLVALTILGIFLPETKNKKLA</sequence>
<dbReference type="GO" id="GO:0022857">
    <property type="term" value="F:transmembrane transporter activity"/>
    <property type="evidence" value="ECO:0007669"/>
    <property type="project" value="InterPro"/>
</dbReference>
<keyword evidence="7 8" id="KW-0472">Membrane</keyword>
<keyword evidence="4" id="KW-0762">Sugar transport</keyword>
<dbReference type="GO" id="GO:0005886">
    <property type="term" value="C:plasma membrane"/>
    <property type="evidence" value="ECO:0007669"/>
    <property type="project" value="UniProtKB-SubCell"/>
</dbReference>
<feature type="transmembrane region" description="Helical" evidence="8">
    <location>
        <begin position="145"/>
        <end position="165"/>
    </location>
</feature>
<keyword evidence="2" id="KW-0813">Transport</keyword>
<dbReference type="PROSITE" id="PS00217">
    <property type="entry name" value="SUGAR_TRANSPORT_2"/>
    <property type="match status" value="1"/>
</dbReference>
<evidence type="ECO:0000313" key="11">
    <source>
        <dbReference type="Proteomes" id="UP000007801"/>
    </source>
</evidence>
<dbReference type="InterPro" id="IPR005829">
    <property type="entry name" value="Sugar_transporter_CS"/>
</dbReference>
<accession>A0A0P9ANS9</accession>
<dbReference type="FunFam" id="1.20.1250.20:FF:000218">
    <property type="entry name" value="facilitated trehalose transporter Tret1"/>
    <property type="match status" value="1"/>
</dbReference>
<evidence type="ECO:0000256" key="7">
    <source>
        <dbReference type="ARBA" id="ARBA00023136"/>
    </source>
</evidence>
<keyword evidence="11" id="KW-1185">Reference proteome</keyword>
<comment type="subcellular location">
    <subcellularLocation>
        <location evidence="1">Cell membrane</location>
        <topology evidence="1">Multi-pass membrane protein</topology>
    </subcellularLocation>
</comment>
<protein>
    <submittedName>
        <fullName evidence="10">Uncharacterized protein, isoform B</fullName>
    </submittedName>
</protein>
<proteinExistence type="predicted"/>
<gene>
    <name evidence="10" type="primary">Dana\GF17315</name>
    <name evidence="10" type="synonym">dana_GLEANR_18582</name>
    <name evidence="10" type="ORF">GF17315</name>
</gene>
<dbReference type="InterPro" id="IPR036259">
    <property type="entry name" value="MFS_trans_sf"/>
</dbReference>
<organism evidence="10 11">
    <name type="scientific">Drosophila ananassae</name>
    <name type="common">Fruit fly</name>
    <dbReference type="NCBI Taxonomy" id="7217"/>
    <lineage>
        <taxon>Eukaryota</taxon>
        <taxon>Metazoa</taxon>
        <taxon>Ecdysozoa</taxon>
        <taxon>Arthropoda</taxon>
        <taxon>Hexapoda</taxon>
        <taxon>Insecta</taxon>
        <taxon>Pterygota</taxon>
        <taxon>Neoptera</taxon>
        <taxon>Endopterygota</taxon>
        <taxon>Diptera</taxon>
        <taxon>Brachycera</taxon>
        <taxon>Muscomorpha</taxon>
        <taxon>Ephydroidea</taxon>
        <taxon>Drosophilidae</taxon>
        <taxon>Drosophila</taxon>
        <taxon>Sophophora</taxon>
    </lineage>
</organism>
<feature type="transmembrane region" description="Helical" evidence="8">
    <location>
        <begin position="352"/>
        <end position="374"/>
    </location>
</feature>
<dbReference type="STRING" id="7217.A0A0P9ANS9"/>
<keyword evidence="6 8" id="KW-1133">Transmembrane helix</keyword>
<feature type="transmembrane region" description="Helical" evidence="8">
    <location>
        <begin position="323"/>
        <end position="345"/>
    </location>
</feature>
<dbReference type="OrthoDB" id="8120565at2759"/>
<feature type="transmembrane region" description="Helical" evidence="8">
    <location>
        <begin position="453"/>
        <end position="472"/>
    </location>
</feature>
<dbReference type="InParanoid" id="A0A0P9ANS9"/>
<dbReference type="Gene3D" id="1.20.1250.20">
    <property type="entry name" value="MFS general substrate transporter like domains"/>
    <property type="match status" value="1"/>
</dbReference>
<dbReference type="InterPro" id="IPR050549">
    <property type="entry name" value="MFS_Trehalose_Transporter"/>
</dbReference>